<dbReference type="AlphaFoldDB" id="A0A3E0WAA2"/>
<gene>
    <name evidence="3" type="ORF">B7R25_08995</name>
</gene>
<dbReference type="Proteomes" id="UP000257080">
    <property type="component" value="Unassembled WGS sequence"/>
</dbReference>
<dbReference type="SUPFAM" id="SSF49785">
    <property type="entry name" value="Galactose-binding domain-like"/>
    <property type="match status" value="1"/>
</dbReference>
<dbReference type="Pfam" id="PF08530">
    <property type="entry name" value="PepX_C"/>
    <property type="match status" value="1"/>
</dbReference>
<dbReference type="Gene3D" id="2.60.120.260">
    <property type="entry name" value="Galactose-binding domain-like"/>
    <property type="match status" value="1"/>
</dbReference>
<protein>
    <recommendedName>
        <fullName evidence="2">Xaa-Pro dipeptidyl-peptidase C-terminal domain-containing protein</fullName>
    </recommendedName>
</protein>
<reference evidence="3 4" key="1">
    <citation type="submission" date="2017-04" db="EMBL/GenBank/DDBJ databases">
        <title>Comparative genome analysis of Subtercola boreus.</title>
        <authorList>
            <person name="Cho Y.-J."/>
            <person name="Cho A."/>
            <person name="Kim O.-S."/>
            <person name="Lee J.-I."/>
        </authorList>
    </citation>
    <scope>NUCLEOTIDE SEQUENCE [LARGE SCALE GENOMIC DNA]</scope>
    <source>
        <strain evidence="3 4">P28004</strain>
    </source>
</reference>
<evidence type="ECO:0000313" key="4">
    <source>
        <dbReference type="Proteomes" id="UP000257080"/>
    </source>
</evidence>
<comment type="caution">
    <text evidence="3">The sequence shown here is derived from an EMBL/GenBank/DDBJ whole genome shotgun (WGS) entry which is preliminary data.</text>
</comment>
<dbReference type="GO" id="GO:0008239">
    <property type="term" value="F:dipeptidyl-peptidase activity"/>
    <property type="evidence" value="ECO:0007669"/>
    <property type="project" value="InterPro"/>
</dbReference>
<accession>A0A3E0WAA2</accession>
<name>A0A3E0WAA2_9MICO</name>
<dbReference type="InterPro" id="IPR013736">
    <property type="entry name" value="Xaa-Pro_dipept_C"/>
</dbReference>
<dbReference type="OrthoDB" id="5240615at2"/>
<proteinExistence type="predicted"/>
<dbReference type="InterPro" id="IPR008979">
    <property type="entry name" value="Galactose-bd-like_sf"/>
</dbReference>
<evidence type="ECO:0000256" key="1">
    <source>
        <dbReference type="SAM" id="MobiDB-lite"/>
    </source>
</evidence>
<organism evidence="3 4">
    <name type="scientific">Subtercola boreus</name>
    <dbReference type="NCBI Taxonomy" id="120213"/>
    <lineage>
        <taxon>Bacteria</taxon>
        <taxon>Bacillati</taxon>
        <taxon>Actinomycetota</taxon>
        <taxon>Actinomycetes</taxon>
        <taxon>Micrococcales</taxon>
        <taxon>Microbacteriaceae</taxon>
        <taxon>Subtercola</taxon>
    </lineage>
</organism>
<sequence length="130" mass="14556">MQTRKDVAAVYTADQWPPKQASPLVLHLDASGNALSATSRPGPAQQDAPHGKAQFRWRFEHQADVDGPMRLRVAVSMDRDDLTLFAGVRKFSRGEEVVFEGSYGFTEDIVTRGWLRAAQRAVDPTKETEW</sequence>
<feature type="region of interest" description="Disordered" evidence="1">
    <location>
        <begin position="32"/>
        <end position="51"/>
    </location>
</feature>
<evidence type="ECO:0000259" key="2">
    <source>
        <dbReference type="Pfam" id="PF08530"/>
    </source>
</evidence>
<dbReference type="EMBL" id="NBXE01000022">
    <property type="protein sequence ID" value="RFA26871.1"/>
    <property type="molecule type" value="Genomic_DNA"/>
</dbReference>
<feature type="domain" description="Xaa-Pro dipeptidyl-peptidase C-terminal" evidence="2">
    <location>
        <begin position="19"/>
        <end position="127"/>
    </location>
</feature>
<evidence type="ECO:0000313" key="3">
    <source>
        <dbReference type="EMBL" id="RFA26871.1"/>
    </source>
</evidence>